<dbReference type="InterPro" id="IPR011990">
    <property type="entry name" value="TPR-like_helical_dom_sf"/>
</dbReference>
<dbReference type="Gene3D" id="1.25.40.10">
    <property type="entry name" value="Tetratricopeptide repeat domain"/>
    <property type="match status" value="3"/>
</dbReference>
<dbReference type="GO" id="GO:0036159">
    <property type="term" value="P:inner dynein arm assembly"/>
    <property type="evidence" value="ECO:0007669"/>
    <property type="project" value="TreeGrafter"/>
</dbReference>
<feature type="repeat" description="TPR" evidence="1">
    <location>
        <begin position="497"/>
        <end position="530"/>
    </location>
</feature>
<dbReference type="InterPro" id="IPR019734">
    <property type="entry name" value="TPR_rpt"/>
</dbReference>
<feature type="compositionally biased region" description="Basic and acidic residues" evidence="2">
    <location>
        <begin position="101"/>
        <end position="129"/>
    </location>
</feature>
<feature type="compositionally biased region" description="Basic and acidic residues" evidence="2">
    <location>
        <begin position="196"/>
        <end position="208"/>
    </location>
</feature>
<feature type="repeat" description="TPR" evidence="1">
    <location>
        <begin position="601"/>
        <end position="634"/>
    </location>
</feature>
<dbReference type="GO" id="GO:0003341">
    <property type="term" value="P:cilium movement"/>
    <property type="evidence" value="ECO:0007669"/>
    <property type="project" value="TreeGrafter"/>
</dbReference>
<feature type="domain" description="CS" evidence="3">
    <location>
        <begin position="2"/>
        <end position="88"/>
    </location>
</feature>
<dbReference type="AlphaFoldDB" id="A0AAV2YDI0"/>
<dbReference type="GO" id="GO:0036158">
    <property type="term" value="P:outer dynein arm assembly"/>
    <property type="evidence" value="ECO:0007669"/>
    <property type="project" value="TreeGrafter"/>
</dbReference>
<dbReference type="SUPFAM" id="SSF48452">
    <property type="entry name" value="TPR-like"/>
    <property type="match status" value="2"/>
</dbReference>
<dbReference type="InterPro" id="IPR007052">
    <property type="entry name" value="CS_dom"/>
</dbReference>
<feature type="region of interest" description="Disordered" evidence="2">
    <location>
        <begin position="155"/>
        <end position="218"/>
    </location>
</feature>
<proteinExistence type="predicted"/>
<gene>
    <name evidence="4" type="ORF">N0F65_012437</name>
</gene>
<name>A0AAV2YDI0_9STRA</name>
<dbReference type="EMBL" id="DAKRPA010000320">
    <property type="protein sequence ID" value="DAZ93380.1"/>
    <property type="molecule type" value="Genomic_DNA"/>
</dbReference>
<keyword evidence="1" id="KW-0802">TPR repeat</keyword>
<evidence type="ECO:0000256" key="2">
    <source>
        <dbReference type="SAM" id="MobiDB-lite"/>
    </source>
</evidence>
<feature type="compositionally biased region" description="Polar residues" evidence="2">
    <location>
        <begin position="176"/>
        <end position="189"/>
    </location>
</feature>
<dbReference type="SUPFAM" id="SSF49764">
    <property type="entry name" value="HSP20-like chaperones"/>
    <property type="match status" value="1"/>
</dbReference>
<sequence length="658" mass="73616">MPLTPKYTWEEDVDGFALAIHLPGSTVRSVDVYVSDLVVKVNSPPYVLLLDLFDFVDDASTTVKHVAAKQELRIAVKKREPRLWGQLECKDSKQALKQRRHESMERQRRTESERATKRSETKHEEERKTLRAQMAVDDTNRQILSDLKAEEKAREEEAMYESFKELQMKKQQQQQRNGLKNATSASKGTAPQVPREQTRPAEMVERASSKTKKREKKSVRFALNEPPTVPPVFEAAADGCFDISSSLTPAPKAENNVDNYESEDISSENELPSPATVTPASAITAANVVKPKEPEVVVVELPPPRARVDSTFAFTPRVFPTPSRESKAADEEDWLLKNRKYLKKHQGLGAAARAYDISETDPMWLKAKGDDFYRSKDYRSAANAFTEALALMDENHELRVPCLSNRAACWLQLDECSQCVNDCTTALSFLPDTRDQGQHDIKSFRLKLKLFIRRGSACCRLGQFGQAKADYGTASAMDPQNEALKDDFLTLVAMEKAQELKESGDACVKEQQLAKAVEHYTQALRLDQTSIACLSNRAVCHLMLHNRHDCVNDCTSALQLLQSVDSHKTVVTGPNNSQTERLCLSSFSPAAGSATRRGWVVKTLARRGAAYIELEEWKNAEDDYAAAAELEPSNQGLLKDLNKIRHHRQHTGSAPAAA</sequence>
<dbReference type="PROSITE" id="PS51203">
    <property type="entry name" value="CS"/>
    <property type="match status" value="1"/>
</dbReference>
<dbReference type="InterPro" id="IPR052004">
    <property type="entry name" value="Dynein_assembly_factor_4"/>
</dbReference>
<feature type="compositionally biased region" description="Basic residues" evidence="2">
    <location>
        <begin position="209"/>
        <end position="218"/>
    </location>
</feature>
<reference evidence="4" key="2">
    <citation type="journal article" date="2023" name="Microbiol Resour">
        <title>Decontamination and Annotation of the Draft Genome Sequence of the Oomycete Lagenidium giganteum ARSEF 373.</title>
        <authorList>
            <person name="Morgan W.R."/>
            <person name="Tartar A."/>
        </authorList>
    </citation>
    <scope>NUCLEOTIDE SEQUENCE</scope>
    <source>
        <strain evidence="4">ARSEF 373</strain>
    </source>
</reference>
<dbReference type="SMART" id="SM00028">
    <property type="entry name" value="TPR"/>
    <property type="match status" value="6"/>
</dbReference>
<feature type="region of interest" description="Disordered" evidence="2">
    <location>
        <begin position="94"/>
        <end position="142"/>
    </location>
</feature>
<dbReference type="Gene3D" id="2.60.40.790">
    <property type="match status" value="1"/>
</dbReference>
<keyword evidence="5" id="KW-1185">Reference proteome</keyword>
<feature type="region of interest" description="Disordered" evidence="2">
    <location>
        <begin position="247"/>
        <end position="275"/>
    </location>
</feature>
<comment type="caution">
    <text evidence="4">The sequence shown here is derived from an EMBL/GenBank/DDBJ whole genome shotgun (WGS) entry which is preliminary data.</text>
</comment>
<dbReference type="InterPro" id="IPR008978">
    <property type="entry name" value="HSP20-like_chaperone"/>
</dbReference>
<evidence type="ECO:0000256" key="1">
    <source>
        <dbReference type="PROSITE-ProRule" id="PRU00339"/>
    </source>
</evidence>
<dbReference type="PROSITE" id="PS50005">
    <property type="entry name" value="TPR"/>
    <property type="match status" value="2"/>
</dbReference>
<reference evidence="4" key="1">
    <citation type="submission" date="2022-11" db="EMBL/GenBank/DDBJ databases">
        <authorList>
            <person name="Morgan W.R."/>
            <person name="Tartar A."/>
        </authorList>
    </citation>
    <scope>NUCLEOTIDE SEQUENCE</scope>
    <source>
        <strain evidence="4">ARSEF 373</strain>
    </source>
</reference>
<evidence type="ECO:0000313" key="5">
    <source>
        <dbReference type="Proteomes" id="UP001146120"/>
    </source>
</evidence>
<evidence type="ECO:0000313" key="4">
    <source>
        <dbReference type="EMBL" id="DAZ93380.1"/>
    </source>
</evidence>
<organism evidence="4 5">
    <name type="scientific">Lagenidium giganteum</name>
    <dbReference type="NCBI Taxonomy" id="4803"/>
    <lineage>
        <taxon>Eukaryota</taxon>
        <taxon>Sar</taxon>
        <taxon>Stramenopiles</taxon>
        <taxon>Oomycota</taxon>
        <taxon>Peronosporomycetes</taxon>
        <taxon>Pythiales</taxon>
        <taxon>Pythiaceae</taxon>
    </lineage>
</organism>
<dbReference type="PANTHER" id="PTHR46492:SF1">
    <property type="entry name" value="DYNEIN AXONEMAL ASSEMBLY FACTOR 4"/>
    <property type="match status" value="1"/>
</dbReference>
<dbReference type="Proteomes" id="UP001146120">
    <property type="component" value="Unassembled WGS sequence"/>
</dbReference>
<dbReference type="PANTHER" id="PTHR46492">
    <property type="entry name" value="DYNEIN ASSEMBLY FACTOR 4, AXONEMAL"/>
    <property type="match status" value="1"/>
</dbReference>
<evidence type="ECO:0000259" key="3">
    <source>
        <dbReference type="PROSITE" id="PS51203"/>
    </source>
</evidence>
<accession>A0AAV2YDI0</accession>
<feature type="compositionally biased region" description="Basic and acidic residues" evidence="2">
    <location>
        <begin position="155"/>
        <end position="168"/>
    </location>
</feature>
<protein>
    <recommendedName>
        <fullName evidence="3">CS domain-containing protein</fullName>
    </recommendedName>
</protein>